<name>A0AAD5CZR0_AMBAR</name>
<comment type="caution">
    <text evidence="3">The sequence shown here is derived from an EMBL/GenBank/DDBJ whole genome shotgun (WGS) entry which is preliminary data.</text>
</comment>
<accession>A0AAD5CZR0</accession>
<evidence type="ECO:0000256" key="2">
    <source>
        <dbReference type="ARBA" id="ARBA00023157"/>
    </source>
</evidence>
<gene>
    <name evidence="3" type="ORF">M8C21_000725</name>
</gene>
<keyword evidence="2" id="KW-1015">Disulfide bond</keyword>
<dbReference type="PANTHER" id="PTHR46403">
    <property type="entry name" value="TP53-REGULATED INHIBITOR OF APOPTOSIS 1"/>
    <property type="match status" value="1"/>
</dbReference>
<comment type="similarity">
    <text evidence="1">Belongs to the TRIAP1/MDM35 family.</text>
</comment>
<dbReference type="GO" id="GO:1990050">
    <property type="term" value="F:phosphatidic acid transfer activity"/>
    <property type="evidence" value="ECO:0007669"/>
    <property type="project" value="TreeGrafter"/>
</dbReference>
<reference evidence="3" key="1">
    <citation type="submission" date="2022-06" db="EMBL/GenBank/DDBJ databases">
        <title>Uncovering the hologenomic basis of an extraordinary plant invasion.</title>
        <authorList>
            <person name="Bieker V.C."/>
            <person name="Martin M.D."/>
            <person name="Gilbert T."/>
            <person name="Hodgins K."/>
            <person name="Battlay P."/>
            <person name="Petersen B."/>
            <person name="Wilson J."/>
        </authorList>
    </citation>
    <scope>NUCLEOTIDE SEQUENCE</scope>
    <source>
        <strain evidence="3">AA19_3_7</strain>
        <tissue evidence="3">Leaf</tissue>
    </source>
</reference>
<dbReference type="GO" id="GO:0005758">
    <property type="term" value="C:mitochondrial intermembrane space"/>
    <property type="evidence" value="ECO:0007669"/>
    <property type="project" value="TreeGrafter"/>
</dbReference>
<protein>
    <submittedName>
        <fullName evidence="3">Uncharacterized protein</fullName>
    </submittedName>
</protein>
<dbReference type="PANTHER" id="PTHR46403:SF1">
    <property type="entry name" value="TP53-REGULATED INHIBITOR OF APOPTOSIS 1"/>
    <property type="match status" value="1"/>
</dbReference>
<dbReference type="EMBL" id="JAMZMK010006379">
    <property type="protein sequence ID" value="KAI7749375.1"/>
    <property type="molecule type" value="Genomic_DNA"/>
</dbReference>
<dbReference type="AlphaFoldDB" id="A0AAD5CZR0"/>
<keyword evidence="4" id="KW-1185">Reference proteome</keyword>
<evidence type="ECO:0000313" key="4">
    <source>
        <dbReference type="Proteomes" id="UP001206925"/>
    </source>
</evidence>
<evidence type="ECO:0000313" key="3">
    <source>
        <dbReference type="EMBL" id="KAI7749375.1"/>
    </source>
</evidence>
<dbReference type="GO" id="GO:0005634">
    <property type="term" value="C:nucleus"/>
    <property type="evidence" value="ECO:0007669"/>
    <property type="project" value="TreeGrafter"/>
</dbReference>
<evidence type="ECO:0000256" key="1">
    <source>
        <dbReference type="ARBA" id="ARBA00006196"/>
    </source>
</evidence>
<dbReference type="SUPFAM" id="SSF47072">
    <property type="entry name" value="Cysteine alpha-hairpin motif"/>
    <property type="match status" value="1"/>
</dbReference>
<dbReference type="PROSITE" id="PS51808">
    <property type="entry name" value="CHCH"/>
    <property type="match status" value="1"/>
</dbReference>
<dbReference type="InterPro" id="IPR007918">
    <property type="entry name" value="MDM35_apoptosis"/>
</dbReference>
<dbReference type="GO" id="GO:0005829">
    <property type="term" value="C:cytosol"/>
    <property type="evidence" value="ECO:0007669"/>
    <property type="project" value="TreeGrafter"/>
</dbReference>
<dbReference type="Pfam" id="PF05254">
    <property type="entry name" value="UPF0203"/>
    <property type="match status" value="1"/>
</dbReference>
<sequence length="114" mass="13191">MGFIRDRRNSSSSSTTTSPCADLRTAYHNCFNRWYSDKFLKGHWDKEECVSEWAKYKECLSKHLEDKNLTGPTHGLGGSNETFYYPEPDFVPNYISTCVPYKCLSQNLGYLLEL</sequence>
<organism evidence="3 4">
    <name type="scientific">Ambrosia artemisiifolia</name>
    <name type="common">Common ragweed</name>
    <dbReference type="NCBI Taxonomy" id="4212"/>
    <lineage>
        <taxon>Eukaryota</taxon>
        <taxon>Viridiplantae</taxon>
        <taxon>Streptophyta</taxon>
        <taxon>Embryophyta</taxon>
        <taxon>Tracheophyta</taxon>
        <taxon>Spermatophyta</taxon>
        <taxon>Magnoliopsida</taxon>
        <taxon>eudicotyledons</taxon>
        <taxon>Gunneridae</taxon>
        <taxon>Pentapetalae</taxon>
        <taxon>asterids</taxon>
        <taxon>campanulids</taxon>
        <taxon>Asterales</taxon>
        <taxon>Asteraceae</taxon>
        <taxon>Asteroideae</taxon>
        <taxon>Heliantheae alliance</taxon>
        <taxon>Heliantheae</taxon>
        <taxon>Ambrosia</taxon>
    </lineage>
</organism>
<proteinExistence type="inferred from homology"/>
<dbReference type="Proteomes" id="UP001206925">
    <property type="component" value="Unassembled WGS sequence"/>
</dbReference>
<dbReference type="GO" id="GO:0045332">
    <property type="term" value="P:phospholipid translocation"/>
    <property type="evidence" value="ECO:0007669"/>
    <property type="project" value="TreeGrafter"/>
</dbReference>
<dbReference type="InterPro" id="IPR009069">
    <property type="entry name" value="Cys_alpha_HP_mot_SF"/>
</dbReference>